<keyword evidence="2 6" id="KW-0963">Cytoplasm</keyword>
<dbReference type="Pfam" id="PF04493">
    <property type="entry name" value="Endonuclease_5"/>
    <property type="match status" value="1"/>
</dbReference>
<keyword evidence="3 6" id="KW-0540">Nuclease</keyword>
<evidence type="ECO:0000256" key="4">
    <source>
        <dbReference type="ARBA" id="ARBA00022759"/>
    </source>
</evidence>
<reference evidence="8" key="1">
    <citation type="submission" date="2018-03" db="EMBL/GenBank/DDBJ databases">
        <authorList>
            <person name="Zecchin S."/>
        </authorList>
    </citation>
    <scope>NUCLEOTIDE SEQUENCE [LARGE SCALE GENOMIC DNA]</scope>
</reference>
<sequence length="223" mass="24852">MKEYLWPAGIEEAKEVQRDLKERVKITPLKRTPEFIAAADAAFSDDLVFASATLYRLQELICEKNSLAKGRIKFPYVPGLLAFREGNVIIEAIRRLPVSPGVILIDGQGIAHPEGIGIASHVGVVMNIPTVGCAKSRLVGEYQEPGHAKGDWSYLYYNGIKVGAVLRTRRNVKPLFISPGHLMDIESSVEIIMMCVSGYRIPEPLRTADRLSRQMRRDYSEGL</sequence>
<feature type="site" description="Interaction with target DNA" evidence="6">
    <location>
        <position position="76"/>
    </location>
</feature>
<keyword evidence="5 6" id="KW-0378">Hydrolase</keyword>
<keyword evidence="4 6" id="KW-0255">Endonuclease</keyword>
<dbReference type="OrthoDB" id="9790916at2"/>
<dbReference type="GO" id="GO:0005737">
    <property type="term" value="C:cytoplasm"/>
    <property type="evidence" value="ECO:0007669"/>
    <property type="project" value="UniProtKB-SubCell"/>
</dbReference>
<dbReference type="PANTHER" id="PTHR28511:SF1">
    <property type="entry name" value="ENDONUCLEASE V"/>
    <property type="match status" value="1"/>
</dbReference>
<dbReference type="GO" id="GO:0006281">
    <property type="term" value="P:DNA repair"/>
    <property type="evidence" value="ECO:0007669"/>
    <property type="project" value="UniProtKB-UniRule"/>
</dbReference>
<dbReference type="GO" id="GO:0000287">
    <property type="term" value="F:magnesium ion binding"/>
    <property type="evidence" value="ECO:0007669"/>
    <property type="project" value="UniProtKB-UniRule"/>
</dbReference>
<dbReference type="EMBL" id="OUUY01000097">
    <property type="protein sequence ID" value="SPQ01278.1"/>
    <property type="molecule type" value="Genomic_DNA"/>
</dbReference>
<evidence type="ECO:0000256" key="2">
    <source>
        <dbReference type="ARBA" id="ARBA00022490"/>
    </source>
</evidence>
<keyword evidence="6" id="KW-0460">Magnesium</keyword>
<evidence type="ECO:0000256" key="3">
    <source>
        <dbReference type="ARBA" id="ARBA00022722"/>
    </source>
</evidence>
<comment type="function">
    <text evidence="6">DNA repair enzyme involved in the repair of deaminated bases. Selectively cleaves double-stranded DNA at the second phosphodiester bond 3' to a deoxyinosine leaving behind the intact lesion on the nicked DNA.</text>
</comment>
<feature type="binding site" evidence="6">
    <location>
        <position position="40"/>
    </location>
    <ligand>
        <name>Mg(2+)</name>
        <dbReference type="ChEBI" id="CHEBI:18420"/>
    </ligand>
</feature>
<dbReference type="AlphaFoldDB" id="A0A2U3QIR8"/>
<dbReference type="CDD" id="cd06559">
    <property type="entry name" value="Endonuclease_V"/>
    <property type="match status" value="1"/>
</dbReference>
<evidence type="ECO:0000256" key="1">
    <source>
        <dbReference type="ARBA" id="ARBA00004496"/>
    </source>
</evidence>
<comment type="catalytic activity">
    <reaction evidence="6">
        <text>Endonucleolytic cleavage at apurinic or apyrimidinic sites to products with a 5'-phosphate.</text>
        <dbReference type="EC" id="3.1.21.7"/>
    </reaction>
</comment>
<organism evidence="7 8">
    <name type="scientific">Candidatus Sulfobium mesophilum</name>
    <dbReference type="NCBI Taxonomy" id="2016548"/>
    <lineage>
        <taxon>Bacteria</taxon>
        <taxon>Pseudomonadati</taxon>
        <taxon>Nitrospirota</taxon>
        <taxon>Nitrospiria</taxon>
        <taxon>Nitrospirales</taxon>
        <taxon>Nitrospiraceae</taxon>
        <taxon>Candidatus Sulfobium</taxon>
    </lineage>
</organism>
<evidence type="ECO:0000313" key="7">
    <source>
        <dbReference type="EMBL" id="SPQ01278.1"/>
    </source>
</evidence>
<comment type="cofactor">
    <cofactor evidence="6">
        <name>Mg(2+)</name>
        <dbReference type="ChEBI" id="CHEBI:18420"/>
    </cofactor>
</comment>
<gene>
    <name evidence="6 7" type="primary">nfi</name>
    <name evidence="7" type="ORF">NBG4_50010</name>
</gene>
<dbReference type="Gene3D" id="3.30.2170.10">
    <property type="entry name" value="archaeoglobus fulgidus dsm 4304 superfamily"/>
    <property type="match status" value="1"/>
</dbReference>
<keyword evidence="8" id="KW-1185">Reference proteome</keyword>
<dbReference type="GO" id="GO:0043737">
    <property type="term" value="F:deoxyribonuclease V activity"/>
    <property type="evidence" value="ECO:0007669"/>
    <property type="project" value="UniProtKB-UniRule"/>
</dbReference>
<comment type="subcellular location">
    <subcellularLocation>
        <location evidence="1 6">Cytoplasm</location>
    </subcellularLocation>
</comment>
<accession>A0A2U3QIR8</accession>
<comment type="similarity">
    <text evidence="6">Belongs to the endonuclease V family.</text>
</comment>
<dbReference type="PANTHER" id="PTHR28511">
    <property type="entry name" value="ENDONUCLEASE V"/>
    <property type="match status" value="1"/>
</dbReference>
<dbReference type="InterPro" id="IPR007581">
    <property type="entry name" value="Endonuclease-V"/>
</dbReference>
<dbReference type="HAMAP" id="MF_00801">
    <property type="entry name" value="Endonuclease_5"/>
    <property type="match status" value="1"/>
</dbReference>
<proteinExistence type="inferred from homology"/>
<feature type="binding site" evidence="6">
    <location>
        <position position="106"/>
    </location>
    <ligand>
        <name>Mg(2+)</name>
        <dbReference type="ChEBI" id="CHEBI:18420"/>
    </ligand>
</feature>
<dbReference type="GO" id="GO:0003727">
    <property type="term" value="F:single-stranded RNA binding"/>
    <property type="evidence" value="ECO:0007669"/>
    <property type="project" value="TreeGrafter"/>
</dbReference>
<keyword evidence="6" id="KW-0227">DNA damage</keyword>
<name>A0A2U3QIR8_9BACT</name>
<dbReference type="EC" id="3.1.21.7" evidence="6"/>
<dbReference type="GO" id="GO:0016891">
    <property type="term" value="F:RNA endonuclease activity producing 5'-phosphomonoesters, hydrolytic mechanism"/>
    <property type="evidence" value="ECO:0007669"/>
    <property type="project" value="TreeGrafter"/>
</dbReference>
<keyword evidence="6" id="KW-0479">Metal-binding</keyword>
<evidence type="ECO:0000256" key="5">
    <source>
        <dbReference type="ARBA" id="ARBA00022801"/>
    </source>
</evidence>
<evidence type="ECO:0000313" key="8">
    <source>
        <dbReference type="Proteomes" id="UP000245125"/>
    </source>
</evidence>
<evidence type="ECO:0000256" key="6">
    <source>
        <dbReference type="HAMAP-Rule" id="MF_00801"/>
    </source>
</evidence>
<dbReference type="Proteomes" id="UP000245125">
    <property type="component" value="Unassembled WGS sequence"/>
</dbReference>
<protein>
    <recommendedName>
        <fullName evidence="6">Endonuclease V</fullName>
        <ecNumber evidence="6">3.1.21.7</ecNumber>
    </recommendedName>
    <alternativeName>
        <fullName evidence="6">Deoxyinosine 3'endonuclease</fullName>
    </alternativeName>
    <alternativeName>
        <fullName evidence="6">Deoxyribonuclease V</fullName>
        <shortName evidence="6">DNase V</shortName>
    </alternativeName>
</protein>
<keyword evidence="6" id="KW-0234">DNA repair</keyword>